<dbReference type="Proteomes" id="UP000053144">
    <property type="component" value="Chromosome 6"/>
</dbReference>
<reference evidence="3" key="1">
    <citation type="journal article" date="2015" name="Proc. Natl. Acad. Sci. U.S.A.">
        <title>Genome sequencing of adzuki bean (Vigna angularis) provides insight into high starch and low fat accumulation and domestication.</title>
        <authorList>
            <person name="Yang K."/>
            <person name="Tian Z."/>
            <person name="Chen C."/>
            <person name="Luo L."/>
            <person name="Zhao B."/>
            <person name="Wang Z."/>
            <person name="Yu L."/>
            <person name="Li Y."/>
            <person name="Sun Y."/>
            <person name="Li W."/>
            <person name="Chen Y."/>
            <person name="Li Y."/>
            <person name="Zhang Y."/>
            <person name="Ai D."/>
            <person name="Zhao J."/>
            <person name="Shang C."/>
            <person name="Ma Y."/>
            <person name="Wu B."/>
            <person name="Wang M."/>
            <person name="Gao L."/>
            <person name="Sun D."/>
            <person name="Zhang P."/>
            <person name="Guo F."/>
            <person name="Wang W."/>
            <person name="Li Y."/>
            <person name="Wang J."/>
            <person name="Varshney R.K."/>
            <person name="Wang J."/>
            <person name="Ling H.Q."/>
            <person name="Wan P."/>
        </authorList>
    </citation>
    <scope>NUCLEOTIDE SEQUENCE</scope>
    <source>
        <strain evidence="3">cv. Jingnong 6</strain>
    </source>
</reference>
<organism evidence="2 3">
    <name type="scientific">Phaseolus angularis</name>
    <name type="common">Azuki bean</name>
    <name type="synonym">Vigna angularis</name>
    <dbReference type="NCBI Taxonomy" id="3914"/>
    <lineage>
        <taxon>Eukaryota</taxon>
        <taxon>Viridiplantae</taxon>
        <taxon>Streptophyta</taxon>
        <taxon>Embryophyta</taxon>
        <taxon>Tracheophyta</taxon>
        <taxon>Spermatophyta</taxon>
        <taxon>Magnoliopsida</taxon>
        <taxon>eudicotyledons</taxon>
        <taxon>Gunneridae</taxon>
        <taxon>Pentapetalae</taxon>
        <taxon>rosids</taxon>
        <taxon>fabids</taxon>
        <taxon>Fabales</taxon>
        <taxon>Fabaceae</taxon>
        <taxon>Papilionoideae</taxon>
        <taxon>50 kb inversion clade</taxon>
        <taxon>NPAAA clade</taxon>
        <taxon>indigoferoid/millettioid clade</taxon>
        <taxon>Phaseoleae</taxon>
        <taxon>Vigna</taxon>
    </lineage>
</organism>
<proteinExistence type="predicted"/>
<dbReference type="AlphaFoldDB" id="A0A0L9USB1"/>
<evidence type="ECO:0000313" key="3">
    <source>
        <dbReference type="Proteomes" id="UP000053144"/>
    </source>
</evidence>
<sequence length="200" mass="22025">MSRIVKAFSIIGENTLGLLPERVPSTIHAQGLDKLEITLPKGIWLRFDFNDAHPDLPALYLKGGSIIPVGLSLQHVEEANPSDDLTLLLALDENGKAEGVLFEDDGDGYGFTEGNYLLTHYVANLKSSVVTVSVHKTEGSWERPKRRLHIQLLLGGGAMLDTWGTDGEVLQLILPSEDEVLKLVSTSEKQYKDRLGMCLF</sequence>
<dbReference type="OMA" id="CASAQHD"/>
<accession>A0A0L9USB1</accession>
<evidence type="ECO:0000259" key="1">
    <source>
        <dbReference type="Pfam" id="PF17137"/>
    </source>
</evidence>
<dbReference type="Gene3D" id="2.60.40.1180">
    <property type="entry name" value="Golgi alpha-mannosidase II"/>
    <property type="match status" value="1"/>
</dbReference>
<dbReference type="InterPro" id="IPR033403">
    <property type="entry name" value="DUF5110"/>
</dbReference>
<name>A0A0L9USB1_PHAAN</name>
<dbReference type="Pfam" id="PF17137">
    <property type="entry name" value="DUF5110"/>
    <property type="match status" value="1"/>
</dbReference>
<gene>
    <name evidence="2" type="ORF">LR48_Vigan06g074000</name>
</gene>
<evidence type="ECO:0000313" key="2">
    <source>
        <dbReference type="EMBL" id="KOM45434.1"/>
    </source>
</evidence>
<feature type="domain" description="DUF5110" evidence="1">
    <location>
        <begin position="85"/>
        <end position="153"/>
    </location>
</feature>
<dbReference type="STRING" id="3914.A0A0L9USB1"/>
<dbReference type="Gramene" id="KOM45434">
    <property type="protein sequence ID" value="KOM45434"/>
    <property type="gene ID" value="LR48_Vigan06g074000"/>
</dbReference>
<dbReference type="InterPro" id="IPR013780">
    <property type="entry name" value="Glyco_hydro_b"/>
</dbReference>
<protein>
    <recommendedName>
        <fullName evidence="1">DUF5110 domain-containing protein</fullName>
    </recommendedName>
</protein>
<dbReference type="EMBL" id="CM003376">
    <property type="protein sequence ID" value="KOM45434.1"/>
    <property type="molecule type" value="Genomic_DNA"/>
</dbReference>